<evidence type="ECO:0000313" key="8">
    <source>
        <dbReference type="WBParaSite" id="jg8769"/>
    </source>
</evidence>
<dbReference type="Gene3D" id="1.10.510.10">
    <property type="entry name" value="Transferase(Phosphotransferase) domain 1"/>
    <property type="match status" value="1"/>
</dbReference>
<dbReference type="GO" id="GO:0005524">
    <property type="term" value="F:ATP binding"/>
    <property type="evidence" value="ECO:0007669"/>
    <property type="project" value="UniProtKB-UniRule"/>
</dbReference>
<keyword evidence="2 3" id="KW-0067">ATP-binding</keyword>
<organism evidence="7 8">
    <name type="scientific">Ditylenchus dipsaci</name>
    <dbReference type="NCBI Taxonomy" id="166011"/>
    <lineage>
        <taxon>Eukaryota</taxon>
        <taxon>Metazoa</taxon>
        <taxon>Ecdysozoa</taxon>
        <taxon>Nematoda</taxon>
        <taxon>Chromadorea</taxon>
        <taxon>Rhabditida</taxon>
        <taxon>Tylenchina</taxon>
        <taxon>Tylenchomorpha</taxon>
        <taxon>Sphaerularioidea</taxon>
        <taxon>Anguinidae</taxon>
        <taxon>Anguininae</taxon>
        <taxon>Ditylenchus</taxon>
    </lineage>
</organism>
<dbReference type="PROSITE" id="PS00107">
    <property type="entry name" value="PROTEIN_KINASE_ATP"/>
    <property type="match status" value="1"/>
</dbReference>
<dbReference type="AlphaFoldDB" id="A0A915ETD6"/>
<protein>
    <submittedName>
        <fullName evidence="8">Protein kinase domain-containing protein</fullName>
    </submittedName>
</protein>
<proteinExistence type="inferred from homology"/>
<feature type="domain" description="Protein kinase" evidence="6">
    <location>
        <begin position="118"/>
        <end position="298"/>
    </location>
</feature>
<comment type="similarity">
    <text evidence="4">Belongs to the protein kinase superfamily.</text>
</comment>
<name>A0A915ETD6_9BILA</name>
<evidence type="ECO:0000259" key="6">
    <source>
        <dbReference type="PROSITE" id="PS50011"/>
    </source>
</evidence>
<keyword evidence="1 3" id="KW-0547">Nucleotide-binding</keyword>
<keyword evidence="4" id="KW-0808">Transferase</keyword>
<keyword evidence="4" id="KW-0723">Serine/threonine-protein kinase</keyword>
<accession>A0A915ETD6</accession>
<keyword evidence="7" id="KW-1185">Reference proteome</keyword>
<keyword evidence="4" id="KW-0418">Kinase</keyword>
<dbReference type="PANTHER" id="PTHR44167:SF24">
    <property type="entry name" value="SERINE_THREONINE-PROTEIN KINASE CHK2"/>
    <property type="match status" value="1"/>
</dbReference>
<dbReference type="SUPFAM" id="SSF56112">
    <property type="entry name" value="Protein kinase-like (PK-like)"/>
    <property type="match status" value="1"/>
</dbReference>
<feature type="region of interest" description="Disordered" evidence="5">
    <location>
        <begin position="31"/>
        <end position="81"/>
    </location>
</feature>
<sequence length="298" mass="34351">MLYITDALYDGQKASPSSVDLLCTRPRLSSSSSYYEDEDEVRAYPKTRYEDEDEVRGSKNYKYEDEEEDEGKGRGRKTKDKDDSSYLAFFIKFVKPNRLNTKLASASRRIELEPADFNRKVKQIGEGTSGQIFEVKAKNTYLKDQKFVMKETNISNLTGVAYDSALNEVAVASHLKDHYNPDSHIIKIICLDQLGNPHVENEYNSKYRMVMEYIDGLNMEEFYFPAYECDQEIKNRYIEEQGYQALLNLSKEILRNVAIALHYLHCIGVVHGDVKPENVMIEFKNGTPSYEAKVVVFD</sequence>
<dbReference type="Proteomes" id="UP000887574">
    <property type="component" value="Unplaced"/>
</dbReference>
<dbReference type="PROSITE" id="PS00108">
    <property type="entry name" value="PROTEIN_KINASE_ST"/>
    <property type="match status" value="1"/>
</dbReference>
<evidence type="ECO:0000256" key="4">
    <source>
        <dbReference type="RuleBase" id="RU000304"/>
    </source>
</evidence>
<dbReference type="GO" id="GO:0004674">
    <property type="term" value="F:protein serine/threonine kinase activity"/>
    <property type="evidence" value="ECO:0007669"/>
    <property type="project" value="UniProtKB-KW"/>
</dbReference>
<evidence type="ECO:0000313" key="7">
    <source>
        <dbReference type="Proteomes" id="UP000887574"/>
    </source>
</evidence>
<feature type="compositionally biased region" description="Basic and acidic residues" evidence="5">
    <location>
        <begin position="41"/>
        <end position="63"/>
    </location>
</feature>
<dbReference type="PROSITE" id="PS50011">
    <property type="entry name" value="PROTEIN_KINASE_DOM"/>
    <property type="match status" value="1"/>
</dbReference>
<feature type="binding site" evidence="3">
    <location>
        <position position="150"/>
    </location>
    <ligand>
        <name>ATP</name>
        <dbReference type="ChEBI" id="CHEBI:30616"/>
    </ligand>
</feature>
<evidence type="ECO:0000256" key="1">
    <source>
        <dbReference type="ARBA" id="ARBA00022741"/>
    </source>
</evidence>
<dbReference type="Gene3D" id="3.30.200.20">
    <property type="entry name" value="Phosphorylase Kinase, domain 1"/>
    <property type="match status" value="1"/>
</dbReference>
<dbReference type="PANTHER" id="PTHR44167">
    <property type="entry name" value="OVARIAN-SPECIFIC SERINE/THREONINE-PROTEIN KINASE LOK-RELATED"/>
    <property type="match status" value="1"/>
</dbReference>
<dbReference type="InterPro" id="IPR008271">
    <property type="entry name" value="Ser/Thr_kinase_AS"/>
</dbReference>
<dbReference type="WBParaSite" id="jg8769">
    <property type="protein sequence ID" value="jg8769"/>
    <property type="gene ID" value="jg8769"/>
</dbReference>
<dbReference type="GO" id="GO:0005634">
    <property type="term" value="C:nucleus"/>
    <property type="evidence" value="ECO:0007669"/>
    <property type="project" value="TreeGrafter"/>
</dbReference>
<dbReference type="InterPro" id="IPR011009">
    <property type="entry name" value="Kinase-like_dom_sf"/>
</dbReference>
<dbReference type="InterPro" id="IPR017441">
    <property type="entry name" value="Protein_kinase_ATP_BS"/>
</dbReference>
<dbReference type="InterPro" id="IPR000719">
    <property type="entry name" value="Prot_kinase_dom"/>
</dbReference>
<evidence type="ECO:0000256" key="2">
    <source>
        <dbReference type="ARBA" id="ARBA00022840"/>
    </source>
</evidence>
<reference evidence="8" key="1">
    <citation type="submission" date="2022-11" db="UniProtKB">
        <authorList>
            <consortium name="WormBaseParasite"/>
        </authorList>
    </citation>
    <scope>IDENTIFICATION</scope>
</reference>
<dbReference type="Pfam" id="PF00069">
    <property type="entry name" value="Pkinase"/>
    <property type="match status" value="1"/>
</dbReference>
<evidence type="ECO:0000256" key="5">
    <source>
        <dbReference type="SAM" id="MobiDB-lite"/>
    </source>
</evidence>
<evidence type="ECO:0000256" key="3">
    <source>
        <dbReference type="PROSITE-ProRule" id="PRU10141"/>
    </source>
</evidence>
<dbReference type="GO" id="GO:0044773">
    <property type="term" value="P:mitotic DNA damage checkpoint signaling"/>
    <property type="evidence" value="ECO:0007669"/>
    <property type="project" value="TreeGrafter"/>
</dbReference>